<dbReference type="AlphaFoldDB" id="V8N1X1"/>
<feature type="compositionally biased region" description="Basic and acidic residues" evidence="1">
    <location>
        <begin position="1"/>
        <end position="24"/>
    </location>
</feature>
<dbReference type="Proteomes" id="UP000018936">
    <property type="component" value="Unassembled WGS sequence"/>
</dbReference>
<name>V8N1X1_OPHHA</name>
<organism evidence="2 3">
    <name type="scientific">Ophiophagus hannah</name>
    <name type="common">King cobra</name>
    <name type="synonym">Naja hannah</name>
    <dbReference type="NCBI Taxonomy" id="8665"/>
    <lineage>
        <taxon>Eukaryota</taxon>
        <taxon>Metazoa</taxon>
        <taxon>Chordata</taxon>
        <taxon>Craniata</taxon>
        <taxon>Vertebrata</taxon>
        <taxon>Euteleostomi</taxon>
        <taxon>Lepidosauria</taxon>
        <taxon>Squamata</taxon>
        <taxon>Bifurcata</taxon>
        <taxon>Unidentata</taxon>
        <taxon>Episquamata</taxon>
        <taxon>Toxicofera</taxon>
        <taxon>Serpentes</taxon>
        <taxon>Colubroidea</taxon>
        <taxon>Elapidae</taxon>
        <taxon>Elapinae</taxon>
        <taxon>Ophiophagus</taxon>
    </lineage>
</organism>
<accession>V8N1X1</accession>
<evidence type="ECO:0000256" key="1">
    <source>
        <dbReference type="SAM" id="MobiDB-lite"/>
    </source>
</evidence>
<proteinExistence type="predicted"/>
<feature type="region of interest" description="Disordered" evidence="1">
    <location>
        <begin position="206"/>
        <end position="232"/>
    </location>
</feature>
<feature type="compositionally biased region" description="Basic and acidic residues" evidence="1">
    <location>
        <begin position="38"/>
        <end position="92"/>
    </location>
</feature>
<dbReference type="EMBL" id="AZIM01037469">
    <property type="protein sequence ID" value="ETE56165.1"/>
    <property type="molecule type" value="Genomic_DNA"/>
</dbReference>
<comment type="caution">
    <text evidence="2">The sequence shown here is derived from an EMBL/GenBank/DDBJ whole genome shotgun (WGS) entry which is preliminary data.</text>
</comment>
<gene>
    <name evidence="2" type="ORF">L345_18124</name>
</gene>
<feature type="non-terminal residue" evidence="2">
    <location>
        <position position="1"/>
    </location>
</feature>
<evidence type="ECO:0000313" key="2">
    <source>
        <dbReference type="EMBL" id="ETE56165.1"/>
    </source>
</evidence>
<feature type="region of interest" description="Disordered" evidence="1">
    <location>
        <begin position="1"/>
        <end position="92"/>
    </location>
</feature>
<protein>
    <submittedName>
        <fullName evidence="2">Uncharacterized protein</fullName>
    </submittedName>
</protein>
<evidence type="ECO:0000313" key="3">
    <source>
        <dbReference type="Proteomes" id="UP000018936"/>
    </source>
</evidence>
<reference evidence="2 3" key="1">
    <citation type="journal article" date="2013" name="Proc. Natl. Acad. Sci. U.S.A.">
        <title>The king cobra genome reveals dynamic gene evolution and adaptation in the snake venom system.</title>
        <authorList>
            <person name="Vonk F.J."/>
            <person name="Casewell N.R."/>
            <person name="Henkel C.V."/>
            <person name="Heimberg A.M."/>
            <person name="Jansen H.J."/>
            <person name="McCleary R.J."/>
            <person name="Kerkkamp H.M."/>
            <person name="Vos R.A."/>
            <person name="Guerreiro I."/>
            <person name="Calvete J.J."/>
            <person name="Wuster W."/>
            <person name="Woods A.E."/>
            <person name="Logan J.M."/>
            <person name="Harrison R.A."/>
            <person name="Castoe T.A."/>
            <person name="de Koning A.P."/>
            <person name="Pollock D.D."/>
            <person name="Yandell M."/>
            <person name="Calderon D."/>
            <person name="Renjifo C."/>
            <person name="Currier R.B."/>
            <person name="Salgado D."/>
            <person name="Pla D."/>
            <person name="Sanz L."/>
            <person name="Hyder A.S."/>
            <person name="Ribeiro J.M."/>
            <person name="Arntzen J.W."/>
            <person name="van den Thillart G.E."/>
            <person name="Boetzer M."/>
            <person name="Pirovano W."/>
            <person name="Dirks R.P."/>
            <person name="Spaink H.P."/>
            <person name="Duboule D."/>
            <person name="McGlinn E."/>
            <person name="Kini R.M."/>
            <person name="Richardson M.K."/>
        </authorList>
    </citation>
    <scope>NUCLEOTIDE SEQUENCE</scope>
    <source>
        <tissue evidence="2">Blood</tissue>
    </source>
</reference>
<keyword evidence="3" id="KW-1185">Reference proteome</keyword>
<sequence>MEGRMEERKGGREGEGVGGRKEGSEEGNGAGGRKLRGRKEGNGEGRRKGGREEEKGEGGNDGEGGREERNREGGWKWRKGERDVGGGREESRNGSKIRMFSLWLPRTNQELKWPTLCVCVCVCLLLLGVGSFAGCLQLRAQPDGAEEGEGHSPADTAEGQQANVETLSKVDQHWVFLPFGFHKPLTRLLKAPHAYRYEDHGGYSCKEEKHPPPPFFGPSGPQGSLLSKAVRQ</sequence>